<name>A0A4S2L246_9HYME</name>
<evidence type="ECO:0000256" key="2">
    <source>
        <dbReference type="ARBA" id="ARBA00011975"/>
    </source>
</evidence>
<evidence type="ECO:0000256" key="1">
    <source>
        <dbReference type="ARBA" id="ARBA00004123"/>
    </source>
</evidence>
<feature type="region of interest" description="Disordered" evidence="12">
    <location>
        <begin position="236"/>
        <end position="295"/>
    </location>
</feature>
<feature type="compositionally biased region" description="Basic and acidic residues" evidence="12">
    <location>
        <begin position="489"/>
        <end position="505"/>
    </location>
</feature>
<dbReference type="GO" id="GO:0032259">
    <property type="term" value="P:methylation"/>
    <property type="evidence" value="ECO:0007669"/>
    <property type="project" value="UniProtKB-KW"/>
</dbReference>
<evidence type="ECO:0000256" key="9">
    <source>
        <dbReference type="ARBA" id="ARBA00022833"/>
    </source>
</evidence>
<keyword evidence="8" id="KW-0863">Zinc-finger</keyword>
<dbReference type="InterPro" id="IPR029063">
    <property type="entry name" value="SAM-dependent_MTases_sf"/>
</dbReference>
<dbReference type="PANTHER" id="PTHR23068">
    <property type="entry name" value="DNA CYTOSINE-5- -METHYLTRANSFERASE 3-RELATED"/>
    <property type="match status" value="1"/>
</dbReference>
<evidence type="ECO:0000256" key="10">
    <source>
        <dbReference type="ARBA" id="ARBA00023242"/>
    </source>
</evidence>
<dbReference type="InterPro" id="IPR025766">
    <property type="entry name" value="ADD"/>
</dbReference>
<feature type="compositionally biased region" description="Basic residues" evidence="12">
    <location>
        <begin position="524"/>
        <end position="533"/>
    </location>
</feature>
<dbReference type="EC" id="2.1.1.37" evidence="2"/>
<dbReference type="SUPFAM" id="SSF53335">
    <property type="entry name" value="S-adenosyl-L-methionine-dependent methyltransferases"/>
    <property type="match status" value="1"/>
</dbReference>
<feature type="compositionally biased region" description="Basic and acidic residues" evidence="12">
    <location>
        <begin position="65"/>
        <end position="82"/>
    </location>
</feature>
<evidence type="ECO:0000259" key="15">
    <source>
        <dbReference type="PROSITE" id="PS51533"/>
    </source>
</evidence>
<comment type="caution">
    <text evidence="16">The sequence shown here is derived from an EMBL/GenBank/DDBJ whole genome shotgun (WGS) entry which is preliminary data.</text>
</comment>
<dbReference type="Gene3D" id="2.30.30.140">
    <property type="match status" value="2"/>
</dbReference>
<dbReference type="InterPro" id="IPR000313">
    <property type="entry name" value="PWWP_dom"/>
</dbReference>
<keyword evidence="13" id="KW-0472">Membrane</keyword>
<feature type="compositionally biased region" description="Low complexity" evidence="12">
    <location>
        <begin position="267"/>
        <end position="279"/>
    </location>
</feature>
<dbReference type="STRING" id="300112.A0A4S2L246"/>
<dbReference type="Gene3D" id="3.40.50.150">
    <property type="entry name" value="Vaccinia Virus protein VP39"/>
    <property type="match status" value="2"/>
</dbReference>
<feature type="domain" description="PHD-type" evidence="15">
    <location>
        <begin position="1220"/>
        <end position="1357"/>
    </location>
</feature>
<feature type="region of interest" description="Disordered" evidence="12">
    <location>
        <begin position="317"/>
        <end position="548"/>
    </location>
</feature>
<feature type="domain" description="PWWP" evidence="14">
    <location>
        <begin position="1058"/>
        <end position="1122"/>
    </location>
</feature>
<protein>
    <recommendedName>
        <fullName evidence="2">DNA (cytosine-5-)-methyltransferase</fullName>
        <ecNumber evidence="2">2.1.1.37</ecNumber>
    </recommendedName>
</protein>
<feature type="compositionally biased region" description="Basic and acidic residues" evidence="12">
    <location>
        <begin position="194"/>
        <end position="209"/>
    </location>
</feature>
<dbReference type="SUPFAM" id="SSF63748">
    <property type="entry name" value="Tudor/PWWP/MBT"/>
    <property type="match status" value="2"/>
</dbReference>
<dbReference type="EMBL" id="QBLH01000651">
    <property type="protein sequence ID" value="TGZ54529.1"/>
    <property type="molecule type" value="Genomic_DNA"/>
</dbReference>
<evidence type="ECO:0000313" key="16">
    <source>
        <dbReference type="EMBL" id="TGZ54529.1"/>
    </source>
</evidence>
<feature type="compositionally biased region" description="Basic and acidic residues" evidence="12">
    <location>
        <begin position="317"/>
        <end position="328"/>
    </location>
</feature>
<feature type="compositionally biased region" description="Basic and acidic residues" evidence="12">
    <location>
        <begin position="283"/>
        <end position="295"/>
    </location>
</feature>
<evidence type="ECO:0000256" key="6">
    <source>
        <dbReference type="ARBA" id="ARBA00022691"/>
    </source>
</evidence>
<keyword evidence="6 11" id="KW-0949">S-adenosyl-L-methionine</keyword>
<dbReference type="Pfam" id="PF00145">
    <property type="entry name" value="DNA_methylase"/>
    <property type="match status" value="1"/>
</dbReference>
<dbReference type="InterPro" id="IPR049554">
    <property type="entry name" value="DNMT3_ADD_PHD"/>
</dbReference>
<accession>A0A4S2L246</accession>
<dbReference type="Pfam" id="PF00855">
    <property type="entry name" value="PWWP"/>
    <property type="match status" value="1"/>
</dbReference>
<evidence type="ECO:0000256" key="8">
    <source>
        <dbReference type="ARBA" id="ARBA00022771"/>
    </source>
</evidence>
<dbReference type="PROSITE" id="PS50812">
    <property type="entry name" value="PWWP"/>
    <property type="match status" value="1"/>
</dbReference>
<evidence type="ECO:0000259" key="14">
    <source>
        <dbReference type="PROSITE" id="PS50812"/>
    </source>
</evidence>
<feature type="compositionally biased region" description="Basic and acidic residues" evidence="12">
    <location>
        <begin position="837"/>
        <end position="855"/>
    </location>
</feature>
<feature type="transmembrane region" description="Helical" evidence="13">
    <location>
        <begin position="1702"/>
        <end position="1723"/>
    </location>
</feature>
<dbReference type="GO" id="GO:0008270">
    <property type="term" value="F:zinc ion binding"/>
    <property type="evidence" value="ECO:0007669"/>
    <property type="project" value="UniProtKB-KW"/>
</dbReference>
<evidence type="ECO:0000256" key="13">
    <source>
        <dbReference type="SAM" id="Phobius"/>
    </source>
</evidence>
<comment type="similarity">
    <text evidence="11">Belongs to the class I-like SAM-binding methyltransferase superfamily. C5-methyltransferase family.</text>
</comment>
<feature type="compositionally biased region" description="Basic and acidic residues" evidence="12">
    <location>
        <begin position="465"/>
        <end position="474"/>
    </location>
</feature>
<feature type="compositionally biased region" description="Basic and acidic residues" evidence="12">
    <location>
        <begin position="407"/>
        <end position="428"/>
    </location>
</feature>
<keyword evidence="3" id="KW-0678">Repressor</keyword>
<gene>
    <name evidence="16" type="ORF">DBV15_04621</name>
</gene>
<feature type="compositionally biased region" description="Basic residues" evidence="12">
    <location>
        <begin position="237"/>
        <end position="254"/>
    </location>
</feature>
<evidence type="ECO:0000256" key="3">
    <source>
        <dbReference type="ARBA" id="ARBA00022491"/>
    </source>
</evidence>
<dbReference type="InterPro" id="IPR001525">
    <property type="entry name" value="C5_MeTfrase"/>
</dbReference>
<feature type="region of interest" description="Disordered" evidence="12">
    <location>
        <begin position="814"/>
        <end position="858"/>
    </location>
</feature>
<keyword evidence="9" id="KW-0862">Zinc</keyword>
<dbReference type="CDD" id="cd11725">
    <property type="entry name" value="ADDz_Dnmt3"/>
    <property type="match status" value="1"/>
</dbReference>
<keyword evidence="4 11" id="KW-0489">Methyltransferase</keyword>
<dbReference type="Proteomes" id="UP000310200">
    <property type="component" value="Unassembled WGS sequence"/>
</dbReference>
<evidence type="ECO:0000256" key="4">
    <source>
        <dbReference type="ARBA" id="ARBA00022603"/>
    </source>
</evidence>
<feature type="active site" evidence="11">
    <location>
        <position position="1450"/>
    </location>
</feature>
<dbReference type="CDD" id="cd05835">
    <property type="entry name" value="PWWP_DNMT3"/>
    <property type="match status" value="1"/>
</dbReference>
<feature type="compositionally biased region" description="Acidic residues" evidence="12">
    <location>
        <begin position="392"/>
        <end position="406"/>
    </location>
</feature>
<dbReference type="GO" id="GO:0003886">
    <property type="term" value="F:DNA (cytosine-5-)-methyltransferase activity"/>
    <property type="evidence" value="ECO:0007669"/>
    <property type="project" value="UniProtKB-EC"/>
</dbReference>
<keyword evidence="13" id="KW-0812">Transmembrane</keyword>
<evidence type="ECO:0000256" key="12">
    <source>
        <dbReference type="SAM" id="MobiDB-lite"/>
    </source>
</evidence>
<reference evidence="16 17" key="1">
    <citation type="journal article" date="2019" name="Philos. Trans. R. Soc. Lond., B, Biol. Sci.">
        <title>Ant behaviour and brain gene expression of defending hosts depend on the ecological success of the intruding social parasite.</title>
        <authorList>
            <person name="Kaur R."/>
            <person name="Stoldt M."/>
            <person name="Jongepier E."/>
            <person name="Feldmeyer B."/>
            <person name="Menzel F."/>
            <person name="Bornberg-Bauer E."/>
            <person name="Foitzik S."/>
        </authorList>
    </citation>
    <scope>NUCLEOTIDE SEQUENCE [LARGE SCALE GENOMIC DNA]</scope>
    <source>
        <tissue evidence="16">Whole body</tissue>
    </source>
</reference>
<organism evidence="16 17">
    <name type="scientific">Temnothorax longispinosus</name>
    <dbReference type="NCBI Taxonomy" id="300112"/>
    <lineage>
        <taxon>Eukaryota</taxon>
        <taxon>Metazoa</taxon>
        <taxon>Ecdysozoa</taxon>
        <taxon>Arthropoda</taxon>
        <taxon>Hexapoda</taxon>
        <taxon>Insecta</taxon>
        <taxon>Pterygota</taxon>
        <taxon>Neoptera</taxon>
        <taxon>Endopterygota</taxon>
        <taxon>Hymenoptera</taxon>
        <taxon>Apocrita</taxon>
        <taxon>Aculeata</taxon>
        <taxon>Formicoidea</taxon>
        <taxon>Formicidae</taxon>
        <taxon>Myrmicinae</taxon>
        <taxon>Temnothorax</taxon>
    </lineage>
</organism>
<comment type="subcellular location">
    <subcellularLocation>
        <location evidence="1">Nucleus</location>
    </subcellularLocation>
</comment>
<evidence type="ECO:0000256" key="11">
    <source>
        <dbReference type="PROSITE-ProRule" id="PRU01016"/>
    </source>
</evidence>
<keyword evidence="13" id="KW-1133">Transmembrane helix</keyword>
<feature type="region of interest" description="Disordered" evidence="12">
    <location>
        <begin position="189"/>
        <end position="209"/>
    </location>
</feature>
<dbReference type="InterPro" id="IPR050390">
    <property type="entry name" value="C5-Methyltransferase"/>
</dbReference>
<dbReference type="Pfam" id="PF21255">
    <property type="entry name" value="DNMT3_ADD_GATA1-like"/>
    <property type="match status" value="1"/>
</dbReference>
<feature type="compositionally biased region" description="Basic residues" evidence="12">
    <location>
        <begin position="435"/>
        <end position="447"/>
    </location>
</feature>
<dbReference type="SUPFAM" id="SSF57903">
    <property type="entry name" value="FYVE/PHD zinc finger"/>
    <property type="match status" value="1"/>
</dbReference>
<proteinExistence type="inferred from homology"/>
<dbReference type="GO" id="GO:0005634">
    <property type="term" value="C:nucleus"/>
    <property type="evidence" value="ECO:0007669"/>
    <property type="project" value="UniProtKB-SubCell"/>
</dbReference>
<dbReference type="GO" id="GO:0010468">
    <property type="term" value="P:regulation of gene expression"/>
    <property type="evidence" value="ECO:0007669"/>
    <property type="project" value="UniProtKB-ARBA"/>
</dbReference>
<feature type="non-terminal residue" evidence="16">
    <location>
        <position position="1734"/>
    </location>
</feature>
<sequence length="1734" mass="199490">MPLISVIRLSPSGKSSANPGFLSSIGSCSFFLSFESANTISDSSKCVIVPFSETSDTFDAPANTDRTDERPAETGEKRRFQGEDTEIDASFGRECVDAMGWDTTFVEEERLPPAEDTDDPEHEADVLEHQHIAAQQQESSQKPSQLRRSSKLFRIASVWALSCALDLGLLGESSLKEVVIASYSELNSLSTNEDATKSPDLEANDCKGDASKSASIFGNSWPFIDPAQIKQIACTKPVRKRRKKTRWSVKRQRKPKDACPRIGSARTTSLSTMTDTSSSLRGSKRENLGVSHDRSARLSVRKNLSSTRSRVFVAEEDGRLSESYRSSENDDEEEEVISQTTSERSSEEIAPVDYSGSEFYSTSHTKEEEPQNGTESPEYPDYFANVLRIDDNSENNDLDTSEDDTARDDAQTAKFAKFAERRASRKILENQNSPHRTRKASSRKKKLESKNSENCIEMPKRRRNRSVEQREKTHNNSTAYNHYDRRRRSQDLEENSPKSKSDSRDAVAAGNAGMRDVAEEITVQKRKARRRSHNFTNAASCERKSQKDTADALMRDIKEEINMKIEKNVESIGKTISEIEEDILLDWSYKDSSYKDLSQEYDWVDNDESNDRDLSSQALERSFDSTNAEEFVSTVGRRRRRKRYRYSIDCKFDESTETAYRSVFHDCIDFDTPRSTPSLKINMEESWKSAVEDSSDNDDEIHSSWRRSTLESSIEECGNEVDGALLLARKIVSDDSTKDEKCDDEHETLNNACYNITKCQILSQCMAKNSSLHDSDEDIEFPNQSDDIITYRNKNRTIRRSASMDYSIKDEDDNVKVQGRGPKHPKLSSKINVMRQIPRDKGNNLDDSDKKESGPRRVTRALVKTKNQSKVNHVGKLVWGFFSGWWPALIVDAKHVGMAPVPGKLWVFWIGESQISSLREETQIQPFSRCLEARLSQSQIDKPSRKNVRVHAIDTTIKMLHQRYSGNLTKPYYFWIQRNIDMETLDDLSFYPYPEDIQAKLDEYRERNEKATKKYILSQRSSPEVPPTKKQNVEKNKDTTISWEQIDDERLGLQDQQPGVIAWAKIPGHCWWPAMIIDYRDCCLKEPSFGCQWIMWYGDYQVSEVRHIAFLKFHKGIEKMREYIQNTSKRQPYLEGVLQASKDYCSRLGCNTDNWTLDNVFEYFSNNIHIPNNQLQVSDSNKVYDKYSDMMIKKINEFKFKSDVDAERKRDIKASDDFRRAMSGECDIEKLCLKCLTIPKGKKEEHPFFTGSLCKECSNEFKPCMFVHGNDGKCFYCTVCASTGTVLICDSEECPRVYCTACLKMLICPKSYDEMLNEDPWECFLCRDETKQPEDMIFRRRLNWKEKFAKMFRTTPNLTSDVDVESYKKENRAVRVLSLFDGLSTGFLVLQKLGLVVDVYYASEIDVNALTISSAHFGDRITYLGDVRGITKEKIQEIAPIDLLIGGSPCNDLSLVNPARLGLHDPKGTGILFFEYIRVKKLMEKANKGRHMFWLFENVASMPTEYRLEINKYLGREPDVIDSADFSPQHRLRLYWHNLPFNPYLPLFENSQDVQDKLTPNLNRKALCKKLHTVTGRTGSLLQGKAELKPIIMRGRSDTIWITELEEIFGFPRHYTDVKNLSATNRQKLLGKSWSVQTVIAILRPLCLYFKCNENETSKKSTLYEMLHVHLYITCNNLVKCIYILYEMFLLSKNIYSIICNYMSINYIFINIVILNYINILVFKIRKKWYQKGI</sequence>
<dbReference type="PROSITE" id="PS51533">
    <property type="entry name" value="ADD"/>
    <property type="match status" value="1"/>
</dbReference>
<dbReference type="PROSITE" id="PS51679">
    <property type="entry name" value="SAM_MT_C5"/>
    <property type="match status" value="1"/>
</dbReference>
<dbReference type="InterPro" id="IPR013083">
    <property type="entry name" value="Znf_RING/FYVE/PHD"/>
</dbReference>
<evidence type="ECO:0000256" key="7">
    <source>
        <dbReference type="ARBA" id="ARBA00022723"/>
    </source>
</evidence>
<keyword evidence="5 11" id="KW-0808">Transferase</keyword>
<keyword evidence="10" id="KW-0539">Nucleus</keyword>
<dbReference type="InterPro" id="IPR011011">
    <property type="entry name" value="Znf_FYVE_PHD"/>
</dbReference>
<keyword evidence="7" id="KW-0479">Metal-binding</keyword>
<feature type="region of interest" description="Disordered" evidence="12">
    <location>
        <begin position="57"/>
        <end position="83"/>
    </location>
</feature>
<dbReference type="Gene3D" id="3.30.40.10">
    <property type="entry name" value="Zinc/RING finger domain, C3HC4 (zinc finger)"/>
    <property type="match status" value="1"/>
</dbReference>
<dbReference type="PANTHER" id="PTHR23068:SF25">
    <property type="entry name" value="DNA (CYTOSINE-5)-METHYLTRANSFERASE DRM2"/>
    <property type="match status" value="1"/>
</dbReference>
<dbReference type="InterPro" id="IPR018117">
    <property type="entry name" value="C5_DNA_meth_AS"/>
</dbReference>
<evidence type="ECO:0000256" key="5">
    <source>
        <dbReference type="ARBA" id="ARBA00022679"/>
    </source>
</evidence>
<dbReference type="PROSITE" id="PS00094">
    <property type="entry name" value="C5_MTASE_1"/>
    <property type="match status" value="1"/>
</dbReference>
<keyword evidence="17" id="KW-1185">Reference proteome</keyword>
<evidence type="ECO:0000313" key="17">
    <source>
        <dbReference type="Proteomes" id="UP000310200"/>
    </source>
</evidence>